<dbReference type="AlphaFoldDB" id="A0A4Q9MQ00"/>
<feature type="coiled-coil region" evidence="1">
    <location>
        <begin position="877"/>
        <end position="946"/>
    </location>
</feature>
<dbReference type="GO" id="GO:0000785">
    <property type="term" value="C:chromatin"/>
    <property type="evidence" value="ECO:0007669"/>
    <property type="project" value="TreeGrafter"/>
</dbReference>
<feature type="compositionally biased region" description="Low complexity" evidence="2">
    <location>
        <begin position="203"/>
        <end position="216"/>
    </location>
</feature>
<feature type="compositionally biased region" description="Low complexity" evidence="2">
    <location>
        <begin position="125"/>
        <end position="147"/>
    </location>
</feature>
<dbReference type="OrthoDB" id="2593174at2759"/>
<feature type="region of interest" description="Disordered" evidence="2">
    <location>
        <begin position="527"/>
        <end position="548"/>
    </location>
</feature>
<feature type="compositionally biased region" description="Basic and acidic residues" evidence="2">
    <location>
        <begin position="744"/>
        <end position="787"/>
    </location>
</feature>
<feature type="compositionally biased region" description="Low complexity" evidence="2">
    <location>
        <begin position="1120"/>
        <end position="1134"/>
    </location>
</feature>
<sequence length="1148" mass="126721">MWSKISSALKRPETPAQDLDSPLDDKHPSNAVLNAVFDRHPNLSNFHDPTEVPFPSPSPPASPSKHGRKGLFKRNPKSFHDGEQANTLPIKLSIPHLKKVKSSIHTMSITASSKNVANSSPVAGSDASSISRASTDSSRQRQSQESIRPPDSAVSARTPITPIAEGRFGSLRSILRDGATPATGQSVRFFSRDAYKVITPDVSNASASGSEPSPSSFGARIKGASSTPSRPTVQDVFSPPPPSSVKPLPPPDDTNIFDLSQDFDLPPIPISKDNVPLLDSAIELPSSDADSSAIVMRSEVDGDFRSSTPSNNRSGSSTGIHDRSQSFSFGQTVFHSIKDVGKDSPISLGSSGSKRGSLKPKNRSRAYSDSVFHSFLPSPPARNETPPPPEADIDDRVSGTLILYNAANPKSPPRSPQKEKDPFGAHATAYYTPGSGVPPTPPQVVATHNRKASREEDLILSLRTQLALQTELCAQYEVDLRGRDEMMRMLQSRLDEGEREVERRKGFNKGYRKRIAELERYSRSLEEQVDRSREESMERSIMDEASGQALRSLHQRIEELEREKRELEKSARAREEELQAGRAELERAREELSRRDDAERELKDGIARAQEQMESMDVSMALSLEEGDRSRLLSTVGWDEERKALMAANEAMRTEQLALETQLVDAREEVLKKDGELGVLKAELEAQWRNTEAMSERIAEAERERDAARRDVEALNQRIGEMEEEWAHAENRKNELEAEAQELLAEREELEKEHAELEDQLRAEQEHSEELTQALREREDKVTSLDQEHKFALDRATRVEARLRERESELSELHRKQTELENDAELAQDEIAKMKREHARIVNEQSRKLQDVVAREVEARAAMEALVREKAEHDVHVGSLKDKVDSLTSEVERLRRQVHDLQQESADKEVKLVQLQKQRAQDKEDMNGLNIALDSKQQELELLKRRMSVRGTAGGTPASTAKIPAARRESSIFATPSVVGTRPPSVMSDTDSVKDRRLSQTPSTLMKPALGRSIRTNGPPSSLSASTSKRAVDGSMGPPPTAGVGRSQSATATPTRIPSGPSARATPSTIKAPIHQRRSSASIHEASKLRASSSSQEKLEKLQRLPSVSSASEPSEKENSAPSPSSSTSSTQATANVKTMRRASAMPA</sequence>
<feature type="region of interest" description="Disordered" evidence="2">
    <location>
        <begin position="286"/>
        <end position="325"/>
    </location>
</feature>
<gene>
    <name evidence="3" type="ORF">BD311DRAFT_839778</name>
</gene>
<feature type="compositionally biased region" description="Low complexity" evidence="2">
    <location>
        <begin position="305"/>
        <end position="319"/>
    </location>
</feature>
<keyword evidence="1" id="KW-0175">Coiled coil</keyword>
<dbReference type="PANTHER" id="PTHR43941">
    <property type="entry name" value="STRUCTURAL MAINTENANCE OF CHROMOSOMES PROTEIN 2"/>
    <property type="match status" value="1"/>
</dbReference>
<accession>A0A4Q9MQ00</accession>
<proteinExistence type="predicted"/>
<feature type="region of interest" description="Disordered" evidence="2">
    <location>
        <begin position="947"/>
        <end position="1148"/>
    </location>
</feature>
<evidence type="ECO:0000313" key="3">
    <source>
        <dbReference type="EMBL" id="TBU28291.1"/>
    </source>
</evidence>
<feature type="region of interest" description="Disordered" evidence="2">
    <location>
        <begin position="565"/>
        <end position="600"/>
    </location>
</feature>
<feature type="compositionally biased region" description="Basic residues" evidence="2">
    <location>
        <begin position="65"/>
        <end position="77"/>
    </location>
</feature>
<feature type="compositionally biased region" description="Pro residues" evidence="2">
    <location>
        <begin position="52"/>
        <end position="62"/>
    </location>
</feature>
<feature type="region of interest" description="Disordered" evidence="2">
    <location>
        <begin position="111"/>
        <end position="169"/>
    </location>
</feature>
<name>A0A4Q9MQ00_9APHY</name>
<dbReference type="GO" id="GO:0000796">
    <property type="term" value="C:condensin complex"/>
    <property type="evidence" value="ECO:0007669"/>
    <property type="project" value="TreeGrafter"/>
</dbReference>
<feature type="compositionally biased region" description="Polar residues" evidence="2">
    <location>
        <begin position="111"/>
        <end position="122"/>
    </location>
</feature>
<feature type="compositionally biased region" description="Basic and acidic residues" evidence="2">
    <location>
        <begin position="725"/>
        <end position="736"/>
    </location>
</feature>
<evidence type="ECO:0000256" key="2">
    <source>
        <dbReference type="SAM" id="MobiDB-lite"/>
    </source>
</evidence>
<feature type="region of interest" description="Disordered" evidence="2">
    <location>
        <begin position="725"/>
        <end position="787"/>
    </location>
</feature>
<evidence type="ECO:0000256" key="1">
    <source>
        <dbReference type="SAM" id="Coils"/>
    </source>
</evidence>
<dbReference type="Proteomes" id="UP000292957">
    <property type="component" value="Unassembled WGS sequence"/>
</dbReference>
<feature type="compositionally biased region" description="Pro residues" evidence="2">
    <location>
        <begin position="238"/>
        <end position="252"/>
    </location>
</feature>
<feature type="compositionally biased region" description="Pro residues" evidence="2">
    <location>
        <begin position="377"/>
        <end position="390"/>
    </location>
</feature>
<feature type="region of interest" description="Disordered" evidence="2">
    <location>
        <begin position="340"/>
        <end position="445"/>
    </location>
</feature>
<organism evidence="3">
    <name type="scientific">Dichomitus squalens</name>
    <dbReference type="NCBI Taxonomy" id="114155"/>
    <lineage>
        <taxon>Eukaryota</taxon>
        <taxon>Fungi</taxon>
        <taxon>Dikarya</taxon>
        <taxon>Basidiomycota</taxon>
        <taxon>Agaricomycotina</taxon>
        <taxon>Agaricomycetes</taxon>
        <taxon>Polyporales</taxon>
        <taxon>Polyporaceae</taxon>
        <taxon>Dichomitus</taxon>
    </lineage>
</organism>
<dbReference type="GO" id="GO:0000793">
    <property type="term" value="C:condensed chromosome"/>
    <property type="evidence" value="ECO:0007669"/>
    <property type="project" value="TreeGrafter"/>
</dbReference>
<feature type="compositionally biased region" description="Polar residues" evidence="2">
    <location>
        <begin position="1046"/>
        <end position="1056"/>
    </location>
</feature>
<feature type="compositionally biased region" description="Basic and acidic residues" evidence="2">
    <location>
        <begin position="527"/>
        <end position="542"/>
    </location>
</feature>
<protein>
    <submittedName>
        <fullName evidence="3">Uncharacterized protein</fullName>
    </submittedName>
</protein>
<feature type="compositionally biased region" description="Polar residues" evidence="2">
    <location>
        <begin position="1014"/>
        <end position="1029"/>
    </location>
</feature>
<feature type="region of interest" description="Disordered" evidence="2">
    <location>
        <begin position="201"/>
        <end position="271"/>
    </location>
</feature>
<reference evidence="3" key="1">
    <citation type="submission" date="2019-01" db="EMBL/GenBank/DDBJ databases">
        <title>Draft genome sequences of three monokaryotic isolates of the white-rot basidiomycete fungus Dichomitus squalens.</title>
        <authorList>
            <consortium name="DOE Joint Genome Institute"/>
            <person name="Lopez S.C."/>
            <person name="Andreopoulos B."/>
            <person name="Pangilinan J."/>
            <person name="Lipzen A."/>
            <person name="Riley R."/>
            <person name="Ahrendt S."/>
            <person name="Ng V."/>
            <person name="Barry K."/>
            <person name="Daum C."/>
            <person name="Grigoriev I.V."/>
            <person name="Hilden K.S."/>
            <person name="Makela M.R."/>
            <person name="de Vries R.P."/>
        </authorList>
    </citation>
    <scope>NUCLEOTIDE SEQUENCE [LARGE SCALE GENOMIC DNA]</scope>
    <source>
        <strain evidence="3">OM18370.1</strain>
    </source>
</reference>
<feature type="region of interest" description="Disordered" evidence="2">
    <location>
        <begin position="1"/>
        <end position="94"/>
    </location>
</feature>
<dbReference type="GO" id="GO:0003682">
    <property type="term" value="F:chromatin binding"/>
    <property type="evidence" value="ECO:0007669"/>
    <property type="project" value="TreeGrafter"/>
</dbReference>
<dbReference type="GO" id="GO:0007076">
    <property type="term" value="P:mitotic chromosome condensation"/>
    <property type="evidence" value="ECO:0007669"/>
    <property type="project" value="TreeGrafter"/>
</dbReference>
<dbReference type="PANTHER" id="PTHR43941:SF1">
    <property type="entry name" value="STRUCTURAL MAINTENANCE OF CHROMOSOMES PROTEIN 2"/>
    <property type="match status" value="1"/>
</dbReference>
<dbReference type="EMBL" id="ML143423">
    <property type="protein sequence ID" value="TBU28291.1"/>
    <property type="molecule type" value="Genomic_DNA"/>
</dbReference>